<gene>
    <name evidence="4" type="ORF">SAMN05421684_8011</name>
</gene>
<evidence type="ECO:0000256" key="2">
    <source>
        <dbReference type="ARBA" id="ARBA00023315"/>
    </source>
</evidence>
<dbReference type="InterPro" id="IPR000182">
    <property type="entry name" value="GNAT_dom"/>
</dbReference>
<protein>
    <submittedName>
        <fullName evidence="4">Acetyltransferase (GNAT) family protein</fullName>
    </submittedName>
</protein>
<evidence type="ECO:0000256" key="1">
    <source>
        <dbReference type="ARBA" id="ARBA00022679"/>
    </source>
</evidence>
<reference evidence="5" key="1">
    <citation type="submission" date="2016-10" db="EMBL/GenBank/DDBJ databases">
        <authorList>
            <person name="Varghese N."/>
            <person name="Submissions S."/>
        </authorList>
    </citation>
    <scope>NUCLEOTIDE SEQUENCE [LARGE SCALE GENOMIC DNA]</scope>
    <source>
        <strain evidence="5">DSM 44718</strain>
    </source>
</reference>
<proteinExistence type="predicted"/>
<organism evidence="4 5">
    <name type="scientific">Asanoa ishikariensis</name>
    <dbReference type="NCBI Taxonomy" id="137265"/>
    <lineage>
        <taxon>Bacteria</taxon>
        <taxon>Bacillati</taxon>
        <taxon>Actinomycetota</taxon>
        <taxon>Actinomycetes</taxon>
        <taxon>Micromonosporales</taxon>
        <taxon>Micromonosporaceae</taxon>
        <taxon>Asanoa</taxon>
    </lineage>
</organism>
<accession>A0A1H3USP3</accession>
<dbReference type="SUPFAM" id="SSF55729">
    <property type="entry name" value="Acyl-CoA N-acyltransferases (Nat)"/>
    <property type="match status" value="1"/>
</dbReference>
<name>A0A1H3USP3_9ACTN</name>
<evidence type="ECO:0000313" key="5">
    <source>
        <dbReference type="Proteomes" id="UP000199632"/>
    </source>
</evidence>
<dbReference type="GO" id="GO:0008080">
    <property type="term" value="F:N-acetyltransferase activity"/>
    <property type="evidence" value="ECO:0007669"/>
    <property type="project" value="TreeGrafter"/>
</dbReference>
<dbReference type="InterPro" id="IPR016181">
    <property type="entry name" value="Acyl_CoA_acyltransferase"/>
</dbReference>
<dbReference type="Pfam" id="PF00583">
    <property type="entry name" value="Acetyltransf_1"/>
    <property type="match status" value="1"/>
</dbReference>
<keyword evidence="1 4" id="KW-0808">Transferase</keyword>
<dbReference type="PANTHER" id="PTHR10545:SF29">
    <property type="entry name" value="GH14572P-RELATED"/>
    <property type="match status" value="1"/>
</dbReference>
<dbReference type="PANTHER" id="PTHR10545">
    <property type="entry name" value="DIAMINE N-ACETYLTRANSFERASE"/>
    <property type="match status" value="1"/>
</dbReference>
<dbReference type="AlphaFoldDB" id="A0A1H3USP3"/>
<dbReference type="EMBL" id="FNQB01000005">
    <property type="protein sequence ID" value="SDZ65377.1"/>
    <property type="molecule type" value="Genomic_DNA"/>
</dbReference>
<feature type="domain" description="N-acetyltransferase" evidence="3">
    <location>
        <begin position="1"/>
        <end position="112"/>
    </location>
</feature>
<dbReference type="Proteomes" id="UP000199632">
    <property type="component" value="Unassembled WGS sequence"/>
</dbReference>
<dbReference type="STRING" id="137265.SAMN05421684_8011"/>
<evidence type="ECO:0000259" key="3">
    <source>
        <dbReference type="PROSITE" id="PS51186"/>
    </source>
</evidence>
<dbReference type="Gene3D" id="3.40.630.30">
    <property type="match status" value="1"/>
</dbReference>
<keyword evidence="2" id="KW-0012">Acyltransferase</keyword>
<evidence type="ECO:0000313" key="4">
    <source>
        <dbReference type="EMBL" id="SDZ65377.1"/>
    </source>
</evidence>
<dbReference type="CDD" id="cd04301">
    <property type="entry name" value="NAT_SF"/>
    <property type="match status" value="1"/>
</dbReference>
<dbReference type="InterPro" id="IPR051016">
    <property type="entry name" value="Diverse_Substrate_AcTransf"/>
</dbReference>
<keyword evidence="5" id="KW-1185">Reference proteome</keyword>
<dbReference type="PROSITE" id="PS51186">
    <property type="entry name" value="GNAT"/>
    <property type="match status" value="1"/>
</dbReference>
<sequence>MPRLHCLVAEVRGEVVGYATCALEMSTWAGREYLHMDCLFLRDGYRGAGLGAQLVDAVLAVARHFGVAAAEWQTPPWNAGAVRFYERLGGRARPKVRFTLTTSDATPPVRDE</sequence>